<feature type="transmembrane region" description="Helical" evidence="10">
    <location>
        <begin position="578"/>
        <end position="599"/>
    </location>
</feature>
<keyword evidence="4 10" id="KW-0926">Vacuole</keyword>
<comment type="caution">
    <text evidence="12">The sequence shown here is derived from an EMBL/GenBank/DDBJ whole genome shotgun (WGS) entry which is preliminary data.</text>
</comment>
<evidence type="ECO:0000256" key="9">
    <source>
        <dbReference type="ARBA" id="ARBA00023136"/>
    </source>
</evidence>
<keyword evidence="6 10" id="KW-0029">Amino-acid transport</keyword>
<keyword evidence="3 10" id="KW-0813">Transport</keyword>
<protein>
    <recommendedName>
        <fullName evidence="10">Autophagy-related protein</fullName>
    </recommendedName>
</protein>
<comment type="function">
    <text evidence="10">Vacuolar effluxer which mediate the efflux of amino acids resulting from autophagic degradation. The release of autophagic amino acids allows the maintenance of protein synthesis and viability during nitrogen starvation.</text>
</comment>
<dbReference type="Pfam" id="PF11700">
    <property type="entry name" value="ATG22"/>
    <property type="match status" value="1"/>
</dbReference>
<reference evidence="12 13" key="1">
    <citation type="journal article" date="2019" name="Fungal Biol. Biotechnol.">
        <title>Draft genome sequence of fastidious pathogen Ceratobasidium theobromae, which causes vascular-streak dieback in Theobroma cacao.</title>
        <authorList>
            <person name="Ali S.S."/>
            <person name="Asman A."/>
            <person name="Shao J."/>
            <person name="Firmansyah A.P."/>
            <person name="Susilo A.W."/>
            <person name="Rosmana A."/>
            <person name="McMahon P."/>
            <person name="Junaid M."/>
            <person name="Guest D."/>
            <person name="Kheng T.Y."/>
            <person name="Meinhardt L.W."/>
            <person name="Bailey B.A."/>
        </authorList>
    </citation>
    <scope>NUCLEOTIDE SEQUENCE [LARGE SCALE GENOMIC DNA]</scope>
    <source>
        <strain evidence="12 13">CT2</strain>
    </source>
</reference>
<dbReference type="GO" id="GO:0005774">
    <property type="term" value="C:vacuolar membrane"/>
    <property type="evidence" value="ECO:0007669"/>
    <property type="project" value="UniProtKB-SubCell"/>
</dbReference>
<dbReference type="SUPFAM" id="SSF103473">
    <property type="entry name" value="MFS general substrate transporter"/>
    <property type="match status" value="1"/>
</dbReference>
<feature type="transmembrane region" description="Helical" evidence="10">
    <location>
        <begin position="611"/>
        <end position="635"/>
    </location>
</feature>
<dbReference type="AlphaFoldDB" id="A0A5N5QU13"/>
<evidence type="ECO:0000313" key="13">
    <source>
        <dbReference type="Proteomes" id="UP000383932"/>
    </source>
</evidence>
<feature type="transmembrane region" description="Helical" evidence="10">
    <location>
        <begin position="438"/>
        <end position="456"/>
    </location>
</feature>
<evidence type="ECO:0000256" key="4">
    <source>
        <dbReference type="ARBA" id="ARBA00022554"/>
    </source>
</evidence>
<evidence type="ECO:0000256" key="8">
    <source>
        <dbReference type="ARBA" id="ARBA00023006"/>
    </source>
</evidence>
<comment type="similarity">
    <text evidence="2 10">Belongs to the ATG22 family.</text>
</comment>
<feature type="transmembrane region" description="Helical" evidence="10">
    <location>
        <begin position="318"/>
        <end position="341"/>
    </location>
</feature>
<evidence type="ECO:0000256" key="10">
    <source>
        <dbReference type="RuleBase" id="RU363073"/>
    </source>
</evidence>
<proteinExistence type="inferred from homology"/>
<feature type="transmembrane region" description="Helical" evidence="10">
    <location>
        <begin position="647"/>
        <end position="667"/>
    </location>
</feature>
<evidence type="ECO:0000256" key="5">
    <source>
        <dbReference type="ARBA" id="ARBA00022692"/>
    </source>
</evidence>
<comment type="subcellular location">
    <subcellularLocation>
        <location evidence="1 10">Vacuole membrane</location>
        <topology evidence="1 10">Multi-pass membrane protein</topology>
    </subcellularLocation>
</comment>
<feature type="region of interest" description="Disordered" evidence="11">
    <location>
        <begin position="201"/>
        <end position="227"/>
    </location>
</feature>
<dbReference type="InterPro" id="IPR036259">
    <property type="entry name" value="MFS_trans_sf"/>
</dbReference>
<dbReference type="OrthoDB" id="192733at2759"/>
<keyword evidence="8 10" id="KW-0072">Autophagy</keyword>
<organism evidence="12 13">
    <name type="scientific">Ceratobasidium theobromae</name>
    <dbReference type="NCBI Taxonomy" id="1582974"/>
    <lineage>
        <taxon>Eukaryota</taxon>
        <taxon>Fungi</taxon>
        <taxon>Dikarya</taxon>
        <taxon>Basidiomycota</taxon>
        <taxon>Agaricomycotina</taxon>
        <taxon>Agaricomycetes</taxon>
        <taxon>Cantharellales</taxon>
        <taxon>Ceratobasidiaceae</taxon>
        <taxon>Ceratobasidium</taxon>
    </lineage>
</organism>
<dbReference type="PANTHER" id="PTHR23519:SF1">
    <property type="entry name" value="AUTOPHAGY-RELATED PROTEIN 22"/>
    <property type="match status" value="1"/>
</dbReference>
<dbReference type="Gene3D" id="1.20.1250.20">
    <property type="entry name" value="MFS general substrate transporter like domains"/>
    <property type="match status" value="1"/>
</dbReference>
<evidence type="ECO:0000256" key="3">
    <source>
        <dbReference type="ARBA" id="ARBA00022448"/>
    </source>
</evidence>
<feature type="transmembrane region" description="Helical" evidence="10">
    <location>
        <begin position="542"/>
        <end position="566"/>
    </location>
</feature>
<keyword evidence="9 10" id="KW-0472">Membrane</keyword>
<gene>
    <name evidence="12" type="ORF">CTheo_1978</name>
</gene>
<evidence type="ECO:0000256" key="11">
    <source>
        <dbReference type="SAM" id="MobiDB-lite"/>
    </source>
</evidence>
<dbReference type="InterPro" id="IPR050495">
    <property type="entry name" value="ATG22/LtaA_families"/>
</dbReference>
<evidence type="ECO:0000256" key="6">
    <source>
        <dbReference type="ARBA" id="ARBA00022970"/>
    </source>
</evidence>
<dbReference type="GO" id="GO:0006914">
    <property type="term" value="P:autophagy"/>
    <property type="evidence" value="ECO:0007669"/>
    <property type="project" value="UniProtKB-KW"/>
</dbReference>
<evidence type="ECO:0000256" key="2">
    <source>
        <dbReference type="ARBA" id="ARBA00006978"/>
    </source>
</evidence>
<sequence length="766" mass="82431">MPPESPRKSVKWWDGRLTGEDSIVSDSSVVNATTTTVMAEHVSMQRLAGQINHCVRCHAMYNPGINYWGACRLAHVFDGGILGMGGDLDAIQNSDEAARQGMWLARNALAAGPDAPRSQRFWKRAVCCPNVFLHETWPGSDSWGKVQGPADCYIGYHTTTPSKIDYTQASREKYARPALSALPPAVLMKSSMTDTRYDAPLGAQGKLGAGSGSTPTTPAYPGEDTRPTSDKELRAWYAYAWAAEPYVVVAIATFIPLTLEALARENGHLLGHPDTPCTPKPIPVSVPAPGYDSNALFKPDPNQCIVYLFGIRMASSSFAMYTFSISVLLQSLVIVSMSGAADHGSISTMLFIVVKPSAYPLAALWTILSNVSFGASFVLLNAFLPVLVRNHPTVQSQLSLEADEPTESTALLSSTTPPASVTATALALSTKISSTGVAIGYLAGALLQVLAIFIIRSQSSSPIFGLEAILFVVGAWWAGFSVLVALWMRPRPGPPLPRLDAKPGDQSQLEERDEDRIGWDAVAYAWKKLWRTIRLAGQLKDVMLFLAAWFCMSDGIATVTSTAVLFAKTELHMEPASLAFMSVIGTACGITGALMWPIISRLPWLNLTPPRTVLLCVAMMACVPAYGLLGFLPIVKRIGWGGLTHTAEMYGVGAIYGFAMSGVSAYARSVFGEIIPPGSESALFALYAITDKGSSVFGPAIAGFITDKTGNIRYAFWFLLVLLLIPLPLLGMIDVQRGKRDSRKVSLDTLGVPADHRHPAGLTTEH</sequence>
<evidence type="ECO:0000256" key="1">
    <source>
        <dbReference type="ARBA" id="ARBA00004128"/>
    </source>
</evidence>
<keyword evidence="13" id="KW-1185">Reference proteome</keyword>
<feature type="transmembrane region" description="Helical" evidence="10">
    <location>
        <begin position="362"/>
        <end position="384"/>
    </location>
</feature>
<accession>A0A5N5QU13</accession>
<dbReference type="EMBL" id="SSOP01000018">
    <property type="protein sequence ID" value="KAB5594656.1"/>
    <property type="molecule type" value="Genomic_DNA"/>
</dbReference>
<dbReference type="InterPro" id="IPR024671">
    <property type="entry name" value="Atg22-like"/>
</dbReference>
<dbReference type="Proteomes" id="UP000383932">
    <property type="component" value="Unassembled WGS sequence"/>
</dbReference>
<evidence type="ECO:0000313" key="12">
    <source>
        <dbReference type="EMBL" id="KAB5594656.1"/>
    </source>
</evidence>
<feature type="transmembrane region" description="Helical" evidence="10">
    <location>
        <begin position="236"/>
        <end position="259"/>
    </location>
</feature>
<dbReference type="CDD" id="cd17483">
    <property type="entry name" value="MFS_Atg22_like"/>
    <property type="match status" value="1"/>
</dbReference>
<name>A0A5N5QU13_9AGAM</name>
<feature type="transmembrane region" description="Helical" evidence="10">
    <location>
        <begin position="714"/>
        <end position="733"/>
    </location>
</feature>
<dbReference type="InterPro" id="IPR044738">
    <property type="entry name" value="Atg22"/>
</dbReference>
<dbReference type="GO" id="GO:0032974">
    <property type="term" value="P:amino acid transmembrane export from vacuole"/>
    <property type="evidence" value="ECO:0007669"/>
    <property type="project" value="InterPro"/>
</dbReference>
<keyword evidence="5 10" id="KW-0812">Transmembrane</keyword>
<dbReference type="PANTHER" id="PTHR23519">
    <property type="entry name" value="AUTOPHAGY-RELATED PROTEIN 22"/>
    <property type="match status" value="1"/>
</dbReference>
<evidence type="ECO:0000256" key="7">
    <source>
        <dbReference type="ARBA" id="ARBA00022989"/>
    </source>
</evidence>
<feature type="transmembrane region" description="Helical" evidence="10">
    <location>
        <begin position="468"/>
        <end position="488"/>
    </location>
</feature>
<keyword evidence="7 10" id="KW-1133">Transmembrane helix</keyword>